<organism evidence="2">
    <name type="scientific">Heterosigma akashiwo</name>
    <name type="common">Chromophytic alga</name>
    <name type="synonym">Heterosigma carterae</name>
    <dbReference type="NCBI Taxonomy" id="2829"/>
    <lineage>
        <taxon>Eukaryota</taxon>
        <taxon>Sar</taxon>
        <taxon>Stramenopiles</taxon>
        <taxon>Ochrophyta</taxon>
        <taxon>Raphidophyceae</taxon>
        <taxon>Chattonellales</taxon>
        <taxon>Chattonellaceae</taxon>
        <taxon>Heterosigma</taxon>
    </lineage>
</organism>
<dbReference type="Pfam" id="PF03645">
    <property type="entry name" value="Tctex-1"/>
    <property type="match status" value="1"/>
</dbReference>
<feature type="region of interest" description="Disordered" evidence="1">
    <location>
        <begin position="1"/>
        <end position="20"/>
    </location>
</feature>
<name>A0A6V3ATR8_HETAK</name>
<reference evidence="2" key="1">
    <citation type="submission" date="2021-01" db="EMBL/GenBank/DDBJ databases">
        <authorList>
            <person name="Corre E."/>
            <person name="Pelletier E."/>
            <person name="Niang G."/>
            <person name="Scheremetjew M."/>
            <person name="Finn R."/>
            <person name="Kale V."/>
            <person name="Holt S."/>
            <person name="Cochrane G."/>
            <person name="Meng A."/>
            <person name="Brown T."/>
            <person name="Cohen L."/>
        </authorList>
    </citation>
    <scope>NUCLEOTIDE SEQUENCE</scope>
    <source>
        <strain evidence="2">CCMP3107</strain>
    </source>
</reference>
<dbReference type="GO" id="GO:0045505">
    <property type="term" value="F:dynein intermediate chain binding"/>
    <property type="evidence" value="ECO:0007669"/>
    <property type="project" value="TreeGrafter"/>
</dbReference>
<dbReference type="InterPro" id="IPR038586">
    <property type="entry name" value="Tctex-1-like_sf"/>
</dbReference>
<accession>A0A6V3ATR8</accession>
<dbReference type="GO" id="GO:0005737">
    <property type="term" value="C:cytoplasm"/>
    <property type="evidence" value="ECO:0007669"/>
    <property type="project" value="TreeGrafter"/>
</dbReference>
<dbReference type="CDD" id="cd21455">
    <property type="entry name" value="DLC-like_DYNLT1_DYNLT3"/>
    <property type="match status" value="1"/>
</dbReference>
<dbReference type="InterPro" id="IPR005334">
    <property type="entry name" value="Tctex-1-like"/>
</dbReference>
<dbReference type="GO" id="GO:0007018">
    <property type="term" value="P:microtubule-based movement"/>
    <property type="evidence" value="ECO:0007669"/>
    <property type="project" value="TreeGrafter"/>
</dbReference>
<evidence type="ECO:0008006" key="3">
    <source>
        <dbReference type="Google" id="ProtNLM"/>
    </source>
</evidence>
<dbReference type="PANTHER" id="PTHR21255:SF4">
    <property type="entry name" value="DYNEIN LIGHT CHAIN TCTEX-TYPE"/>
    <property type="match status" value="1"/>
</dbReference>
<dbReference type="AlphaFoldDB" id="A0A6V3ATR8"/>
<dbReference type="GO" id="GO:0005868">
    <property type="term" value="C:cytoplasmic dynein complex"/>
    <property type="evidence" value="ECO:0007669"/>
    <property type="project" value="TreeGrafter"/>
</dbReference>
<sequence>MSKSKKSKRGGSSEPEPDEIYDFPLLQEAAGKVAQEALARVLEGQRFHPAKVAEWTDLVCQETLAGLRGLSRGLKFAVSCLVFQKGAEGEGVAEAAPLATTVCGHWDPARDGALSLRWENASIGCLLVVSGYAL</sequence>
<evidence type="ECO:0000313" key="2">
    <source>
        <dbReference type="EMBL" id="CAE0637252.1"/>
    </source>
</evidence>
<proteinExistence type="predicted"/>
<dbReference type="EMBL" id="HBIU01034833">
    <property type="protein sequence ID" value="CAE0637252.1"/>
    <property type="molecule type" value="Transcribed_RNA"/>
</dbReference>
<evidence type="ECO:0000256" key="1">
    <source>
        <dbReference type="SAM" id="MobiDB-lite"/>
    </source>
</evidence>
<gene>
    <name evidence="2" type="ORF">HAKA00212_LOCUS16027</name>
</gene>
<dbReference type="Gene3D" id="3.30.1140.40">
    <property type="entry name" value="Tctex-1"/>
    <property type="match status" value="1"/>
</dbReference>
<protein>
    <recommendedName>
        <fullName evidence="3">Dynein light chain</fullName>
    </recommendedName>
</protein>
<dbReference type="PANTHER" id="PTHR21255">
    <property type="entry name" value="T-COMPLEX-ASSOCIATED-TESTIS-EXPRESSED 1/ DYNEIN LIGHT CHAIN"/>
    <property type="match status" value="1"/>
</dbReference>